<name>A0AAD9ZPY7_9ROSI</name>
<dbReference type="Proteomes" id="UP001281410">
    <property type="component" value="Unassembled WGS sequence"/>
</dbReference>
<keyword evidence="3" id="KW-1185">Reference proteome</keyword>
<feature type="domain" description="Reverse transcriptase zinc-binding" evidence="1">
    <location>
        <begin position="60"/>
        <end position="126"/>
    </location>
</feature>
<proteinExistence type="predicted"/>
<dbReference type="AlphaFoldDB" id="A0AAD9ZPY7"/>
<dbReference type="Pfam" id="PF13966">
    <property type="entry name" value="zf-RVT"/>
    <property type="match status" value="1"/>
</dbReference>
<reference evidence="2" key="1">
    <citation type="journal article" date="2023" name="Plant J.">
        <title>Genome sequences and population genomics provide insights into the demographic history, inbreeding, and mutation load of two 'living fossil' tree species of Dipteronia.</title>
        <authorList>
            <person name="Feng Y."/>
            <person name="Comes H.P."/>
            <person name="Chen J."/>
            <person name="Zhu S."/>
            <person name="Lu R."/>
            <person name="Zhang X."/>
            <person name="Li P."/>
            <person name="Qiu J."/>
            <person name="Olsen K.M."/>
            <person name="Qiu Y."/>
        </authorList>
    </citation>
    <scope>NUCLEOTIDE SEQUENCE</scope>
    <source>
        <strain evidence="2">NBL</strain>
    </source>
</reference>
<dbReference type="EMBL" id="JANJYJ010000010">
    <property type="protein sequence ID" value="KAK3185204.1"/>
    <property type="molecule type" value="Genomic_DNA"/>
</dbReference>
<dbReference type="InterPro" id="IPR026960">
    <property type="entry name" value="RVT-Znf"/>
</dbReference>
<sequence length="155" mass="18084">MVLGEWSYVDSLKLQDGSWDEVLVRQSFSEEEGKAILSLPLSRMRLHDSLLWHYDKSVTYSVKSGYWLAKNMDSNPSCSSLNPSVSWWKFLWPLSLPTKIKIFIWKACNNWIPTNVNLDVHGVKVEKFLPFLSLKSRDLTACFVEMFLSERYSIR</sequence>
<evidence type="ECO:0000259" key="1">
    <source>
        <dbReference type="Pfam" id="PF13966"/>
    </source>
</evidence>
<gene>
    <name evidence="2" type="ORF">Dsin_032490</name>
</gene>
<evidence type="ECO:0000313" key="3">
    <source>
        <dbReference type="Proteomes" id="UP001281410"/>
    </source>
</evidence>
<protein>
    <recommendedName>
        <fullName evidence="1">Reverse transcriptase zinc-binding domain-containing protein</fullName>
    </recommendedName>
</protein>
<organism evidence="2 3">
    <name type="scientific">Dipteronia sinensis</name>
    <dbReference type="NCBI Taxonomy" id="43782"/>
    <lineage>
        <taxon>Eukaryota</taxon>
        <taxon>Viridiplantae</taxon>
        <taxon>Streptophyta</taxon>
        <taxon>Embryophyta</taxon>
        <taxon>Tracheophyta</taxon>
        <taxon>Spermatophyta</taxon>
        <taxon>Magnoliopsida</taxon>
        <taxon>eudicotyledons</taxon>
        <taxon>Gunneridae</taxon>
        <taxon>Pentapetalae</taxon>
        <taxon>rosids</taxon>
        <taxon>malvids</taxon>
        <taxon>Sapindales</taxon>
        <taxon>Sapindaceae</taxon>
        <taxon>Hippocastanoideae</taxon>
        <taxon>Acereae</taxon>
        <taxon>Dipteronia</taxon>
    </lineage>
</organism>
<accession>A0AAD9ZPY7</accession>
<comment type="caution">
    <text evidence="2">The sequence shown here is derived from an EMBL/GenBank/DDBJ whole genome shotgun (WGS) entry which is preliminary data.</text>
</comment>
<evidence type="ECO:0000313" key="2">
    <source>
        <dbReference type="EMBL" id="KAK3185204.1"/>
    </source>
</evidence>